<protein>
    <submittedName>
        <fullName evidence="2">Glutathione S-transferase</fullName>
    </submittedName>
</protein>
<proteinExistence type="predicted"/>
<dbReference type="InterPro" id="IPR036249">
    <property type="entry name" value="Thioredoxin-like_sf"/>
</dbReference>
<dbReference type="InterPro" id="IPR004045">
    <property type="entry name" value="Glutathione_S-Trfase_N"/>
</dbReference>
<feature type="domain" description="GST N-terminal" evidence="1">
    <location>
        <begin position="7"/>
        <end position="80"/>
    </location>
</feature>
<dbReference type="SUPFAM" id="SSF47616">
    <property type="entry name" value="GST C-terminal domain-like"/>
    <property type="match status" value="1"/>
</dbReference>
<dbReference type="Pfam" id="PF13417">
    <property type="entry name" value="GST_N_3"/>
    <property type="match status" value="1"/>
</dbReference>
<dbReference type="InterPro" id="IPR036282">
    <property type="entry name" value="Glutathione-S-Trfase_C_sf"/>
</dbReference>
<dbReference type="EMBL" id="SRXW01000007">
    <property type="protein sequence ID" value="TGY87269.1"/>
    <property type="molecule type" value="Genomic_DNA"/>
</dbReference>
<accession>A0A4V3RXQ5</accession>
<keyword evidence="3" id="KW-1185">Reference proteome</keyword>
<keyword evidence="2" id="KW-0808">Transferase</keyword>
<gene>
    <name evidence="2" type="ORF">E5163_16280</name>
</gene>
<reference evidence="2 3" key="1">
    <citation type="journal article" date="2017" name="Int. J. Syst. Evol. Microbiol.">
        <title>Marinicauda algicola sp. nov., isolated from a marine red alga Rhodosorus marinus.</title>
        <authorList>
            <person name="Jeong S.E."/>
            <person name="Jeon S.H."/>
            <person name="Chun B.H."/>
            <person name="Kim D.W."/>
            <person name="Jeon C.O."/>
        </authorList>
    </citation>
    <scope>NUCLEOTIDE SEQUENCE [LARGE SCALE GENOMIC DNA]</scope>
    <source>
        <strain evidence="2 3">JCM 31718</strain>
    </source>
</reference>
<dbReference type="AlphaFoldDB" id="A0A4V3RXQ5"/>
<sequence>MTGTYLLYGVPASYFTAKVRAYLRKQRLDFEERSSAHPEFGQTVYPATRRFLLPVLQWPCGDIVQDSDDIIERLEREEAGRLSCHPPGPVQNVLSHLFNLFGSEGLMRLAMHYRWSCLDQQDSFIAEGFIHGIAPESPPEEAETLARPMMNKLAGYLEPLGVSDASIPAIEQAYDELLSALQAHFTKHPCLFGAWPSLGDYGLFGALSPHLGRDPVPAQRMKSRAAKVYRWTERMAAPNLDIPEYPSYPHTAFLPDDEIPETLDAVGRVAAGEMLPEFADQMRAFNAWAEHQAREPGQPVLAKPHQRSATRVTTAYRGTAYATGVPVYRIYLIQKLQTAASRLSVPDRERLEAWFERTGLRDLLEIQSPYPVRRAGHLEVWA</sequence>
<evidence type="ECO:0000313" key="3">
    <source>
        <dbReference type="Proteomes" id="UP000308054"/>
    </source>
</evidence>
<evidence type="ECO:0000259" key="1">
    <source>
        <dbReference type="Pfam" id="PF13417"/>
    </source>
</evidence>
<organism evidence="2 3">
    <name type="scientific">Marinicauda algicola</name>
    <dbReference type="NCBI Taxonomy" id="2029849"/>
    <lineage>
        <taxon>Bacteria</taxon>
        <taxon>Pseudomonadati</taxon>
        <taxon>Pseudomonadota</taxon>
        <taxon>Alphaproteobacteria</taxon>
        <taxon>Maricaulales</taxon>
        <taxon>Maricaulaceae</taxon>
        <taxon>Marinicauda</taxon>
    </lineage>
</organism>
<comment type="caution">
    <text evidence="2">The sequence shown here is derived from an EMBL/GenBank/DDBJ whole genome shotgun (WGS) entry which is preliminary data.</text>
</comment>
<name>A0A4V3RXQ5_9PROT</name>
<dbReference type="GO" id="GO:0016740">
    <property type="term" value="F:transferase activity"/>
    <property type="evidence" value="ECO:0007669"/>
    <property type="project" value="UniProtKB-KW"/>
</dbReference>
<dbReference type="CDD" id="cd00570">
    <property type="entry name" value="GST_N_family"/>
    <property type="match status" value="1"/>
</dbReference>
<dbReference type="Proteomes" id="UP000308054">
    <property type="component" value="Unassembled WGS sequence"/>
</dbReference>
<dbReference type="OrthoDB" id="7054557at2"/>
<dbReference type="RefSeq" id="WP_135997573.1">
    <property type="nucleotide sequence ID" value="NZ_CP071057.1"/>
</dbReference>
<evidence type="ECO:0000313" key="2">
    <source>
        <dbReference type="EMBL" id="TGY87269.1"/>
    </source>
</evidence>
<dbReference type="SUPFAM" id="SSF52833">
    <property type="entry name" value="Thioredoxin-like"/>
    <property type="match status" value="1"/>
</dbReference>